<evidence type="ECO:0000256" key="5">
    <source>
        <dbReference type="ARBA" id="ARBA00022737"/>
    </source>
</evidence>
<evidence type="ECO:0000256" key="6">
    <source>
        <dbReference type="ARBA" id="ARBA00022792"/>
    </source>
</evidence>
<dbReference type="AlphaFoldDB" id="A0A7S3VGH3"/>
<dbReference type="SUPFAM" id="SSF103506">
    <property type="entry name" value="Mitochondrial carrier"/>
    <property type="match status" value="1"/>
</dbReference>
<keyword evidence="6" id="KW-0999">Mitochondrion inner membrane</keyword>
<dbReference type="Gene3D" id="1.50.40.10">
    <property type="entry name" value="Mitochondrial carrier domain"/>
    <property type="match status" value="1"/>
</dbReference>
<keyword evidence="8" id="KW-0496">Mitochondrion</keyword>
<feature type="repeat" description="Solcar" evidence="10">
    <location>
        <begin position="280"/>
        <end position="366"/>
    </location>
</feature>
<sequence>MRKRSIQTMKATNNKNTHPMTIRMVPCLALVLLQLLIAEETTAFSLSSSTKYNLRLNQIVSNRVERPARVNDMCLYSTSGEERGDSSHKSSLNVIAENETDGHEALDLDLSTANSRRDFMKNMLITSTTAAAVLTYQSSSSSENSIINTNANAEDGGMYGEEISIQNLSNKEKTEVEKQVQGGGLDWRYFAAGGTCASFSHGVATPFDVVKTKMQAEPDVYNSGLKDTISALIEKDGPGVLLQGLVPTVVGFGLEGAVKFGVYEALKPLFMSLFHVPVDDKFVPFLAASVGAGAVASLMLVPMERARINIVTGNTEGEDIGVLGGIVPMVKKEGISSVFFGYFTMLFKQVPYTVTKQVSFELLQTNIYALAIVSLAANEQTRLITTISAAFLASILACTASQPGDVILTKRFKENSRDSIPVIISTVYEDKGPGGFYAGYSARLGHVAAIVTSQLVVYDYLKQLLGLPVAGH</sequence>
<dbReference type="PANTHER" id="PTHR45671:SF12">
    <property type="entry name" value="MITOCHONDRIAL PHOSPHATE CARRIER PROTEIN"/>
    <property type="match status" value="1"/>
</dbReference>
<feature type="chain" id="PRO_5030657282" description="Mitochondrial carrier protein" evidence="12">
    <location>
        <begin position="44"/>
        <end position="472"/>
    </location>
</feature>
<keyword evidence="4 10" id="KW-0812">Transmembrane</keyword>
<evidence type="ECO:0000256" key="8">
    <source>
        <dbReference type="ARBA" id="ARBA00023128"/>
    </source>
</evidence>
<dbReference type="GO" id="GO:0005315">
    <property type="term" value="F:phosphate transmembrane transporter activity"/>
    <property type="evidence" value="ECO:0007669"/>
    <property type="project" value="InterPro"/>
</dbReference>
<evidence type="ECO:0000256" key="3">
    <source>
        <dbReference type="ARBA" id="ARBA00022448"/>
    </source>
</evidence>
<accession>A0A7S3VGH3</accession>
<evidence type="ECO:0000256" key="10">
    <source>
        <dbReference type="PROSITE-ProRule" id="PRU00282"/>
    </source>
</evidence>
<comment type="subcellular location">
    <subcellularLocation>
        <location evidence="1">Mitochondrion inner membrane</location>
        <topology evidence="1">Multi-pass membrane protein</topology>
    </subcellularLocation>
</comment>
<dbReference type="InterPro" id="IPR018108">
    <property type="entry name" value="MCP_transmembrane"/>
</dbReference>
<proteinExistence type="inferred from homology"/>
<keyword evidence="12" id="KW-0732">Signal</keyword>
<dbReference type="PROSITE" id="PS50920">
    <property type="entry name" value="SOLCAR"/>
    <property type="match status" value="3"/>
</dbReference>
<protein>
    <recommendedName>
        <fullName evidence="14">Mitochondrial carrier protein</fullName>
    </recommendedName>
</protein>
<evidence type="ECO:0008006" key="14">
    <source>
        <dbReference type="Google" id="ProtNLM"/>
    </source>
</evidence>
<dbReference type="InterPro" id="IPR023395">
    <property type="entry name" value="MCP_dom_sf"/>
</dbReference>
<feature type="repeat" description="Solcar" evidence="10">
    <location>
        <begin position="381"/>
        <end position="464"/>
    </location>
</feature>
<evidence type="ECO:0000256" key="2">
    <source>
        <dbReference type="ARBA" id="ARBA00006375"/>
    </source>
</evidence>
<dbReference type="Pfam" id="PF00153">
    <property type="entry name" value="Mito_carr"/>
    <property type="match status" value="3"/>
</dbReference>
<evidence type="ECO:0000313" key="13">
    <source>
        <dbReference type="EMBL" id="CAE0479173.1"/>
    </source>
</evidence>
<keyword evidence="5" id="KW-0677">Repeat</keyword>
<evidence type="ECO:0000256" key="11">
    <source>
        <dbReference type="RuleBase" id="RU000488"/>
    </source>
</evidence>
<comment type="similarity">
    <text evidence="2 11">Belongs to the mitochondrial carrier (TC 2.A.29) family.</text>
</comment>
<organism evidence="13">
    <name type="scientific">Chaetoceros debilis</name>
    <dbReference type="NCBI Taxonomy" id="122233"/>
    <lineage>
        <taxon>Eukaryota</taxon>
        <taxon>Sar</taxon>
        <taxon>Stramenopiles</taxon>
        <taxon>Ochrophyta</taxon>
        <taxon>Bacillariophyta</taxon>
        <taxon>Coscinodiscophyceae</taxon>
        <taxon>Chaetocerotophycidae</taxon>
        <taxon>Chaetocerotales</taxon>
        <taxon>Chaetocerotaceae</taxon>
        <taxon>Chaetoceros</taxon>
    </lineage>
</organism>
<evidence type="ECO:0000256" key="1">
    <source>
        <dbReference type="ARBA" id="ARBA00004448"/>
    </source>
</evidence>
<evidence type="ECO:0000256" key="12">
    <source>
        <dbReference type="SAM" id="SignalP"/>
    </source>
</evidence>
<dbReference type="GO" id="GO:0005743">
    <property type="term" value="C:mitochondrial inner membrane"/>
    <property type="evidence" value="ECO:0007669"/>
    <property type="project" value="UniProtKB-SubCell"/>
</dbReference>
<gene>
    <name evidence="13" type="ORF">CDEB00056_LOCUS24027</name>
</gene>
<dbReference type="PANTHER" id="PTHR45671">
    <property type="entry name" value="SOLUTE CARRIER FAMILY 25 (MITOCHONDRIAL CARRIER PHOSPHATE CARRIER), MEMBER 3, LIKE-RELATED-RELATED"/>
    <property type="match status" value="1"/>
</dbReference>
<evidence type="ECO:0000256" key="4">
    <source>
        <dbReference type="ARBA" id="ARBA00022692"/>
    </source>
</evidence>
<feature type="repeat" description="Solcar" evidence="10">
    <location>
        <begin position="184"/>
        <end position="269"/>
    </location>
</feature>
<dbReference type="EMBL" id="HBIO01031337">
    <property type="protein sequence ID" value="CAE0479173.1"/>
    <property type="molecule type" value="Transcribed_RNA"/>
</dbReference>
<evidence type="ECO:0000256" key="7">
    <source>
        <dbReference type="ARBA" id="ARBA00022989"/>
    </source>
</evidence>
<reference evidence="13" key="1">
    <citation type="submission" date="2021-01" db="EMBL/GenBank/DDBJ databases">
        <authorList>
            <person name="Corre E."/>
            <person name="Pelletier E."/>
            <person name="Niang G."/>
            <person name="Scheremetjew M."/>
            <person name="Finn R."/>
            <person name="Kale V."/>
            <person name="Holt S."/>
            <person name="Cochrane G."/>
            <person name="Meng A."/>
            <person name="Brown T."/>
            <person name="Cohen L."/>
        </authorList>
    </citation>
    <scope>NUCLEOTIDE SEQUENCE</scope>
    <source>
        <strain evidence="13">MM31A-1</strain>
    </source>
</reference>
<keyword evidence="7" id="KW-1133">Transmembrane helix</keyword>
<feature type="signal peptide" evidence="12">
    <location>
        <begin position="1"/>
        <end position="43"/>
    </location>
</feature>
<name>A0A7S3VGH3_9STRA</name>
<evidence type="ECO:0000256" key="9">
    <source>
        <dbReference type="ARBA" id="ARBA00023136"/>
    </source>
</evidence>
<dbReference type="InterPro" id="IPR044677">
    <property type="entry name" value="SLC25A3/Pic2/Mir1-like"/>
</dbReference>
<keyword evidence="3 11" id="KW-0813">Transport</keyword>
<keyword evidence="9 10" id="KW-0472">Membrane</keyword>
<dbReference type="GO" id="GO:1990547">
    <property type="term" value="P:mitochondrial phosphate ion transmembrane transport"/>
    <property type="evidence" value="ECO:0007669"/>
    <property type="project" value="InterPro"/>
</dbReference>